<evidence type="ECO:0000256" key="2">
    <source>
        <dbReference type="PIRSR" id="PIRSR640198-2"/>
    </source>
</evidence>
<keyword evidence="2" id="KW-0547">Nucleotide-binding</keyword>
<gene>
    <name evidence="4" type="ORF">EBN03_20485</name>
</gene>
<name>A0A3M2L0B9_9NOCA</name>
<feature type="active site" evidence="1">
    <location>
        <position position="263"/>
    </location>
</feature>
<dbReference type="InterPro" id="IPR003812">
    <property type="entry name" value="Fido"/>
</dbReference>
<evidence type="ECO:0000313" key="4">
    <source>
        <dbReference type="EMBL" id="RMI31001.1"/>
    </source>
</evidence>
<dbReference type="Gene3D" id="1.10.3290.10">
    <property type="entry name" value="Fido-like domain"/>
    <property type="match status" value="1"/>
</dbReference>
<organism evidence="4 5">
    <name type="scientific">Nocardia stercoris</name>
    <dbReference type="NCBI Taxonomy" id="2483361"/>
    <lineage>
        <taxon>Bacteria</taxon>
        <taxon>Bacillati</taxon>
        <taxon>Actinomycetota</taxon>
        <taxon>Actinomycetes</taxon>
        <taxon>Mycobacteriales</taxon>
        <taxon>Nocardiaceae</taxon>
        <taxon>Nocardia</taxon>
    </lineage>
</organism>
<protein>
    <submittedName>
        <fullName evidence="4">Fic family protein</fullName>
    </submittedName>
</protein>
<dbReference type="AlphaFoldDB" id="A0A3M2L0B9"/>
<evidence type="ECO:0000313" key="5">
    <source>
        <dbReference type="Proteomes" id="UP000279275"/>
    </source>
</evidence>
<feature type="domain" description="Fido" evidence="3">
    <location>
        <begin position="154"/>
        <end position="325"/>
    </location>
</feature>
<dbReference type="Pfam" id="PF02661">
    <property type="entry name" value="Fic"/>
    <property type="match status" value="1"/>
</dbReference>
<keyword evidence="2" id="KW-0067">ATP-binding</keyword>
<feature type="binding site" evidence="2">
    <location>
        <begin position="267"/>
        <end position="274"/>
    </location>
    <ligand>
        <name>ATP</name>
        <dbReference type="ChEBI" id="CHEBI:30616"/>
    </ligand>
</feature>
<dbReference type="PANTHER" id="PTHR13504">
    <property type="entry name" value="FIDO DOMAIN-CONTAINING PROTEIN DDB_G0283145"/>
    <property type="match status" value="1"/>
</dbReference>
<dbReference type="SUPFAM" id="SSF140931">
    <property type="entry name" value="Fic-like"/>
    <property type="match status" value="1"/>
</dbReference>
<evidence type="ECO:0000256" key="1">
    <source>
        <dbReference type="PIRSR" id="PIRSR640198-1"/>
    </source>
</evidence>
<evidence type="ECO:0000259" key="3">
    <source>
        <dbReference type="PROSITE" id="PS51459"/>
    </source>
</evidence>
<dbReference type="PROSITE" id="PS51459">
    <property type="entry name" value="FIDO"/>
    <property type="match status" value="1"/>
</dbReference>
<reference evidence="4 5" key="1">
    <citation type="submission" date="2018-10" db="EMBL/GenBank/DDBJ databases">
        <title>Isolation from cow dung.</title>
        <authorList>
            <person name="Ling L."/>
        </authorList>
    </citation>
    <scope>NUCLEOTIDE SEQUENCE [LARGE SCALE GENOMIC DNA]</scope>
    <source>
        <strain evidence="4 5">NEAU-LL90</strain>
    </source>
</reference>
<sequence length="377" mass="41240">MSRRWRCSGSRLWVCVETGGTGTAVFVQAMREQLTAVTKQAAEIVHGEETAAIAALRSKAGTVLADDESAGRLLGGPAAPTAHTWTGNEPPETILGLHTRAQVMQEASLVIDKPLMEVALAQGYSNPEILFGRGAWSDYLDARAFTRLHGDQDLSVDFVTDLHRKLAPSLDGQFTPKRRRGSWDRPVTDSEVAAIEANPHVKFLTSEIVPLKNWGIEYVTNGREAIERELKATADWYNTARQQPGYDPYHLAAELQHRIVSIHPFEDFNGRVSRLLMNWSLERDGLPPSVLEDFNADIGSSIPDWTDAVRGGSDLYAARAQRIAELGDSADPVDAFGLRQIQGQLEASGRSVRLVPGYAMDIQQCRALLAELGAASG</sequence>
<dbReference type="InterPro" id="IPR040198">
    <property type="entry name" value="Fido_containing"/>
</dbReference>
<accession>A0A3M2L0B9</accession>
<dbReference type="PANTHER" id="PTHR13504:SF38">
    <property type="entry name" value="FIDO DOMAIN-CONTAINING PROTEIN"/>
    <property type="match status" value="1"/>
</dbReference>
<keyword evidence="5" id="KW-1185">Reference proteome</keyword>
<dbReference type="EMBL" id="RFFH01000008">
    <property type="protein sequence ID" value="RMI31001.1"/>
    <property type="molecule type" value="Genomic_DNA"/>
</dbReference>
<comment type="caution">
    <text evidence="4">The sequence shown here is derived from an EMBL/GenBank/DDBJ whole genome shotgun (WGS) entry which is preliminary data.</text>
</comment>
<proteinExistence type="predicted"/>
<dbReference type="GO" id="GO:0005524">
    <property type="term" value="F:ATP binding"/>
    <property type="evidence" value="ECO:0007669"/>
    <property type="project" value="UniProtKB-KW"/>
</dbReference>
<dbReference type="Proteomes" id="UP000279275">
    <property type="component" value="Unassembled WGS sequence"/>
</dbReference>
<dbReference type="InterPro" id="IPR036597">
    <property type="entry name" value="Fido-like_dom_sf"/>
</dbReference>